<dbReference type="AlphaFoldDB" id="A0A4C1UYJ7"/>
<sequence length="98" mass="11444">MHSQFTPAILAVSSGRETRKLLTIINVDEMYPPKMPRRGRKTAERLDQYRRHRPRRGSTPPVKIHRMIFFMTVVLYKILMTEIKIFYACSSTKTMSGA</sequence>
<dbReference type="Proteomes" id="UP000299102">
    <property type="component" value="Unassembled WGS sequence"/>
</dbReference>
<proteinExistence type="predicted"/>
<name>A0A4C1UYJ7_EUMVA</name>
<evidence type="ECO:0000313" key="3">
    <source>
        <dbReference type="Proteomes" id="UP000299102"/>
    </source>
</evidence>
<evidence type="ECO:0000313" key="2">
    <source>
        <dbReference type="EMBL" id="GBP31339.1"/>
    </source>
</evidence>
<dbReference type="EMBL" id="BGZK01000245">
    <property type="protein sequence ID" value="GBP31339.1"/>
    <property type="molecule type" value="Genomic_DNA"/>
</dbReference>
<organism evidence="2 3">
    <name type="scientific">Eumeta variegata</name>
    <name type="common">Bagworm moth</name>
    <name type="synonym">Eumeta japonica</name>
    <dbReference type="NCBI Taxonomy" id="151549"/>
    <lineage>
        <taxon>Eukaryota</taxon>
        <taxon>Metazoa</taxon>
        <taxon>Ecdysozoa</taxon>
        <taxon>Arthropoda</taxon>
        <taxon>Hexapoda</taxon>
        <taxon>Insecta</taxon>
        <taxon>Pterygota</taxon>
        <taxon>Neoptera</taxon>
        <taxon>Endopterygota</taxon>
        <taxon>Lepidoptera</taxon>
        <taxon>Glossata</taxon>
        <taxon>Ditrysia</taxon>
        <taxon>Tineoidea</taxon>
        <taxon>Psychidae</taxon>
        <taxon>Oiketicinae</taxon>
        <taxon>Eumeta</taxon>
    </lineage>
</organism>
<evidence type="ECO:0000256" key="1">
    <source>
        <dbReference type="SAM" id="MobiDB-lite"/>
    </source>
</evidence>
<keyword evidence="3" id="KW-1185">Reference proteome</keyword>
<feature type="region of interest" description="Disordered" evidence="1">
    <location>
        <begin position="33"/>
        <end position="58"/>
    </location>
</feature>
<accession>A0A4C1UYJ7</accession>
<reference evidence="2 3" key="1">
    <citation type="journal article" date="2019" name="Commun. Biol.">
        <title>The bagworm genome reveals a unique fibroin gene that provides high tensile strength.</title>
        <authorList>
            <person name="Kono N."/>
            <person name="Nakamura H."/>
            <person name="Ohtoshi R."/>
            <person name="Tomita M."/>
            <person name="Numata K."/>
            <person name="Arakawa K."/>
        </authorList>
    </citation>
    <scope>NUCLEOTIDE SEQUENCE [LARGE SCALE GENOMIC DNA]</scope>
</reference>
<protein>
    <submittedName>
        <fullName evidence="2">Uncharacterized protein</fullName>
    </submittedName>
</protein>
<gene>
    <name evidence="2" type="ORF">EVAR_13458_1</name>
</gene>
<comment type="caution">
    <text evidence="2">The sequence shown here is derived from an EMBL/GenBank/DDBJ whole genome shotgun (WGS) entry which is preliminary data.</text>
</comment>